<name>A0A4U5PHA4_STECR</name>
<protein>
    <submittedName>
        <fullName evidence="1">Uncharacterized protein</fullName>
    </submittedName>
</protein>
<reference evidence="1 2" key="1">
    <citation type="journal article" date="2015" name="Genome Biol.">
        <title>Comparative genomics of Steinernema reveals deeply conserved gene regulatory networks.</title>
        <authorList>
            <person name="Dillman A.R."/>
            <person name="Macchietto M."/>
            <person name="Porter C.F."/>
            <person name="Rogers A."/>
            <person name="Williams B."/>
            <person name="Antoshechkin I."/>
            <person name="Lee M.M."/>
            <person name="Goodwin Z."/>
            <person name="Lu X."/>
            <person name="Lewis E.E."/>
            <person name="Goodrich-Blair H."/>
            <person name="Stock S.P."/>
            <person name="Adams B.J."/>
            <person name="Sternberg P.W."/>
            <person name="Mortazavi A."/>
        </authorList>
    </citation>
    <scope>NUCLEOTIDE SEQUENCE [LARGE SCALE GENOMIC DNA]</scope>
    <source>
        <strain evidence="1 2">ALL</strain>
    </source>
</reference>
<proteinExistence type="predicted"/>
<reference evidence="1 2" key="2">
    <citation type="journal article" date="2019" name="G3 (Bethesda)">
        <title>Hybrid Assembly of the Genome of the Entomopathogenic Nematode Steinernema carpocapsae Identifies the X-Chromosome.</title>
        <authorList>
            <person name="Serra L."/>
            <person name="Macchietto M."/>
            <person name="Macias-Munoz A."/>
            <person name="McGill C.J."/>
            <person name="Rodriguez I.M."/>
            <person name="Rodriguez B."/>
            <person name="Murad R."/>
            <person name="Mortazavi A."/>
        </authorList>
    </citation>
    <scope>NUCLEOTIDE SEQUENCE [LARGE SCALE GENOMIC DNA]</scope>
    <source>
        <strain evidence="1 2">ALL</strain>
    </source>
</reference>
<dbReference type="Proteomes" id="UP000298663">
    <property type="component" value="Unassembled WGS sequence"/>
</dbReference>
<organism evidence="1 2">
    <name type="scientific">Steinernema carpocapsae</name>
    <name type="common">Entomopathogenic nematode</name>
    <dbReference type="NCBI Taxonomy" id="34508"/>
    <lineage>
        <taxon>Eukaryota</taxon>
        <taxon>Metazoa</taxon>
        <taxon>Ecdysozoa</taxon>
        <taxon>Nematoda</taxon>
        <taxon>Chromadorea</taxon>
        <taxon>Rhabditida</taxon>
        <taxon>Tylenchina</taxon>
        <taxon>Panagrolaimomorpha</taxon>
        <taxon>Strongyloidoidea</taxon>
        <taxon>Steinernematidae</taxon>
        <taxon>Steinernema</taxon>
    </lineage>
</organism>
<dbReference type="AlphaFoldDB" id="A0A4U5PHA4"/>
<keyword evidence="2" id="KW-1185">Reference proteome</keyword>
<evidence type="ECO:0000313" key="2">
    <source>
        <dbReference type="Proteomes" id="UP000298663"/>
    </source>
</evidence>
<comment type="caution">
    <text evidence="1">The sequence shown here is derived from an EMBL/GenBank/DDBJ whole genome shotgun (WGS) entry which is preliminary data.</text>
</comment>
<gene>
    <name evidence="1" type="ORF">L596_009823</name>
</gene>
<sequence length="217" mass="25341">MRCTENTFIPVDKLFQLEDLTISELLLLFHLACISTCKSSCSFKRQGLFIRAPEMESMAVDYRMQCKVTHLPEVRKLAVINLSEETEKNVAYKKKCIERFLLNRWTSEAQEFKFKSCPLNPMLCHMLESTIADFDEWSINAHLRTTLLMRCLLTVDVMRSVPEAEKTQRIFQIFCNLMENRINEKFAEVQDLRTTIKSSVMDMSSTSFTKNERDLPV</sequence>
<evidence type="ECO:0000313" key="1">
    <source>
        <dbReference type="EMBL" id="TKR95691.1"/>
    </source>
</evidence>
<dbReference type="EMBL" id="AZBU02000002">
    <property type="protein sequence ID" value="TKR95691.1"/>
    <property type="molecule type" value="Genomic_DNA"/>
</dbReference>
<accession>A0A4U5PHA4</accession>